<dbReference type="EMBL" id="QEWQ01000006">
    <property type="protein sequence ID" value="PWD80347.1"/>
    <property type="molecule type" value="Genomic_DNA"/>
</dbReference>
<evidence type="ECO:0000313" key="1">
    <source>
        <dbReference type="EMBL" id="PWD80347.1"/>
    </source>
</evidence>
<name>A0A2U2ACK3_9GAMM</name>
<gene>
    <name evidence="1" type="ORF">DC083_08475</name>
</gene>
<dbReference type="AlphaFoldDB" id="A0A2U2ACK3"/>
<protein>
    <submittedName>
        <fullName evidence="1">Uncharacterized protein</fullName>
    </submittedName>
</protein>
<dbReference type="OrthoDB" id="9895012at2"/>
<evidence type="ECO:0000313" key="2">
    <source>
        <dbReference type="Proteomes" id="UP000245020"/>
    </source>
</evidence>
<proteinExistence type="predicted"/>
<dbReference type="RefSeq" id="WP_109189791.1">
    <property type="nucleotide sequence ID" value="NZ_BMYA01000004.1"/>
</dbReference>
<dbReference type="Proteomes" id="UP000245020">
    <property type="component" value="Unassembled WGS sequence"/>
</dbReference>
<keyword evidence="2" id="KW-1185">Reference proteome</keyword>
<comment type="caution">
    <text evidence="1">The sequence shown here is derived from an EMBL/GenBank/DDBJ whole genome shotgun (WGS) entry which is preliminary data.</text>
</comment>
<reference evidence="2" key="1">
    <citation type="submission" date="2018-05" db="EMBL/GenBank/DDBJ databases">
        <title>Ignatzschineria dubaiensis sp. nov., isolated from necrotic foot tissues of dromedaries (Camelus dromedarius) and associated maggots in Dubai, United Arab Emirates.</title>
        <authorList>
            <person name="Tsang C.C."/>
            <person name="Tang J.Y.M."/>
            <person name="Fong J.Y.H."/>
            <person name="Kinne J."/>
            <person name="Lee H.H."/>
            <person name="Joseph M."/>
            <person name="Jose S."/>
            <person name="Schuster R.K."/>
            <person name="Tang Y."/>
            <person name="Sivakumar S."/>
            <person name="Chen J.H.K."/>
            <person name="Teng J.L.L."/>
            <person name="Lau S.K.P."/>
            <person name="Wernery U."/>
            <person name="Woo P.C.Y."/>
        </authorList>
    </citation>
    <scope>NUCLEOTIDE SEQUENCE [LARGE SCALE GENOMIC DNA]</scope>
    <source>
        <strain evidence="2">KCTC 22644</strain>
    </source>
</reference>
<accession>A0A2U2ACK3</accession>
<sequence length="121" mass="14178">MKKIITADTVRTLIRQGDKRLSYCETRDLITPEARDLLQEYGITLETITRTKTEDTPSQSSPHSTIKPQFCGIRPNFAISDRELIYFRVIERLRQQYPNHQTDESTLRALIEPILNRYLPQ</sequence>
<organism evidence="1 2">
    <name type="scientific">Ignatzschineria ureiclastica</name>
    <dbReference type="NCBI Taxonomy" id="472582"/>
    <lineage>
        <taxon>Bacteria</taxon>
        <taxon>Pseudomonadati</taxon>
        <taxon>Pseudomonadota</taxon>
        <taxon>Gammaproteobacteria</taxon>
        <taxon>Cardiobacteriales</taxon>
        <taxon>Ignatzschineriaceae</taxon>
        <taxon>Ignatzschineria</taxon>
    </lineage>
</organism>